<keyword evidence="3" id="KW-1185">Reference proteome</keyword>
<organism evidence="2 3">
    <name type="scientific">Cylindrotheca closterium</name>
    <dbReference type="NCBI Taxonomy" id="2856"/>
    <lineage>
        <taxon>Eukaryota</taxon>
        <taxon>Sar</taxon>
        <taxon>Stramenopiles</taxon>
        <taxon>Ochrophyta</taxon>
        <taxon>Bacillariophyta</taxon>
        <taxon>Bacillariophyceae</taxon>
        <taxon>Bacillariophycidae</taxon>
        <taxon>Bacillariales</taxon>
        <taxon>Bacillariaceae</taxon>
        <taxon>Cylindrotheca</taxon>
    </lineage>
</organism>
<reference evidence="2" key="1">
    <citation type="submission" date="2023-08" db="EMBL/GenBank/DDBJ databases">
        <authorList>
            <person name="Audoor S."/>
            <person name="Bilcke G."/>
        </authorList>
    </citation>
    <scope>NUCLEOTIDE SEQUENCE</scope>
</reference>
<accession>A0AAD2GAR3</accession>
<dbReference type="EMBL" id="CAKOGP040002329">
    <property type="protein sequence ID" value="CAJ1967481.1"/>
    <property type="molecule type" value="Genomic_DNA"/>
</dbReference>
<sequence length="609" mass="68275">MDVRDHEGPFEPTPSPFRGSPSPPVPTMHDPFARAPSPYHTAPVQQSPFHPMPVQQHPHVTPGVYHTPSPYQPTPPSQYPHSPYPHPTFVPDGMGGYYQTMVNPAAMIPGHPHGGLVYSPVVAKPDIGDVGAGVVHCRKDGEPARQVSSEAVFRILMPSELGQQVMSGVDHKNDGNAAAVAMVRVIRYRAKLSLGPFGLLRLPSEQLLTTVMDSVFVRNGLDMNTWSVDPERPPPIDTKKQSSVLSFLPCLDTGMSSTMVLRGGITLDQARQLGMIIYYFFAMLSAKKPTYDGADYNDRDFQRSIFGNTLFLMCNTLMQNGDLMRLWMRYPEMCTTEYIRDLTELLYHLKSFVDYRSGADMGHYGIHEARLASHPNFPFMVVSSSMESQQSTTRTAHLKSAIQKYRDAMYDKWDKTYYSLQDPIWLSPCSVFLQASNQASGGSDRSSRHKLLHDDCNGPPKPGKDKEKDKVVFVNGTPPFVWNEARTPMRGRDPVVAFQSAKVPKGGYPHLEKPNNNMNGKKMIYPICLNSAFESHRKCHDSAACKVFAKHGKPGIGRTRVHIDLEDVKWSNANYPEANWKDVVAFVKKYNDYLLPTEAFKRLTPSTQW</sequence>
<dbReference type="AlphaFoldDB" id="A0AAD2GAR3"/>
<protein>
    <submittedName>
        <fullName evidence="2">Uncharacterized protein</fullName>
    </submittedName>
</protein>
<dbReference type="Proteomes" id="UP001295423">
    <property type="component" value="Unassembled WGS sequence"/>
</dbReference>
<gene>
    <name evidence="2" type="ORF">CYCCA115_LOCUS22795</name>
</gene>
<evidence type="ECO:0000256" key="1">
    <source>
        <dbReference type="SAM" id="MobiDB-lite"/>
    </source>
</evidence>
<proteinExistence type="predicted"/>
<name>A0AAD2GAR3_9STRA</name>
<feature type="region of interest" description="Disordered" evidence="1">
    <location>
        <begin position="437"/>
        <end position="468"/>
    </location>
</feature>
<comment type="caution">
    <text evidence="2">The sequence shown here is derived from an EMBL/GenBank/DDBJ whole genome shotgun (WGS) entry which is preliminary data.</text>
</comment>
<feature type="region of interest" description="Disordered" evidence="1">
    <location>
        <begin position="1"/>
        <end position="33"/>
    </location>
</feature>
<feature type="compositionally biased region" description="Basic and acidic residues" evidence="1">
    <location>
        <begin position="452"/>
        <end position="468"/>
    </location>
</feature>
<feature type="compositionally biased region" description="Pro residues" evidence="1">
    <location>
        <begin position="11"/>
        <end position="26"/>
    </location>
</feature>
<evidence type="ECO:0000313" key="3">
    <source>
        <dbReference type="Proteomes" id="UP001295423"/>
    </source>
</evidence>
<evidence type="ECO:0000313" key="2">
    <source>
        <dbReference type="EMBL" id="CAJ1967481.1"/>
    </source>
</evidence>